<feature type="transmembrane region" description="Helical" evidence="2">
    <location>
        <begin position="18"/>
        <end position="40"/>
    </location>
</feature>
<name>A0A9W9A0J3_9AGAR</name>
<dbReference type="Proteomes" id="UP001150238">
    <property type="component" value="Unassembled WGS sequence"/>
</dbReference>
<gene>
    <name evidence="3" type="ORF">C8J55DRAFT_184025</name>
</gene>
<dbReference type="EMBL" id="JANVFS010000031">
    <property type="protein sequence ID" value="KAJ4470701.1"/>
    <property type="molecule type" value="Genomic_DNA"/>
</dbReference>
<sequence length="134" mass="14763">MLDSDCNGVELDSPQLQIIMYTPKAAFSLLVIALLLISMLQSSEAGQFHKQTSKPGGSQVPPKTNSRQSRTCSNGGERQYLEGTFGKCGTTKSKGWVSTHNCVGHYYYCVREGQPACYKLNSMTEPLERGECFL</sequence>
<evidence type="ECO:0000313" key="3">
    <source>
        <dbReference type="EMBL" id="KAJ4470701.1"/>
    </source>
</evidence>
<proteinExistence type="predicted"/>
<reference evidence="3" key="2">
    <citation type="journal article" date="2023" name="Proc. Natl. Acad. Sci. U.S.A.">
        <title>A global phylogenomic analysis of the shiitake genus Lentinula.</title>
        <authorList>
            <person name="Sierra-Patev S."/>
            <person name="Min B."/>
            <person name="Naranjo-Ortiz M."/>
            <person name="Looney B."/>
            <person name="Konkel Z."/>
            <person name="Slot J.C."/>
            <person name="Sakamoto Y."/>
            <person name="Steenwyk J.L."/>
            <person name="Rokas A."/>
            <person name="Carro J."/>
            <person name="Camarero S."/>
            <person name="Ferreira P."/>
            <person name="Molpeceres G."/>
            <person name="Ruiz-Duenas F.J."/>
            <person name="Serrano A."/>
            <person name="Henrissat B."/>
            <person name="Drula E."/>
            <person name="Hughes K.W."/>
            <person name="Mata J.L."/>
            <person name="Ishikawa N.K."/>
            <person name="Vargas-Isla R."/>
            <person name="Ushijima S."/>
            <person name="Smith C.A."/>
            <person name="Donoghue J."/>
            <person name="Ahrendt S."/>
            <person name="Andreopoulos W."/>
            <person name="He G."/>
            <person name="LaButti K."/>
            <person name="Lipzen A."/>
            <person name="Ng V."/>
            <person name="Riley R."/>
            <person name="Sandor L."/>
            <person name="Barry K."/>
            <person name="Martinez A.T."/>
            <person name="Xiao Y."/>
            <person name="Gibbons J.G."/>
            <person name="Terashima K."/>
            <person name="Grigoriev I.V."/>
            <person name="Hibbett D."/>
        </authorList>
    </citation>
    <scope>NUCLEOTIDE SEQUENCE</scope>
    <source>
        <strain evidence="3">Sp2 HRB7682 ss15</strain>
    </source>
</reference>
<evidence type="ECO:0000256" key="1">
    <source>
        <dbReference type="SAM" id="MobiDB-lite"/>
    </source>
</evidence>
<keyword evidence="2" id="KW-0812">Transmembrane</keyword>
<comment type="caution">
    <text evidence="3">The sequence shown here is derived from an EMBL/GenBank/DDBJ whole genome shotgun (WGS) entry which is preliminary data.</text>
</comment>
<dbReference type="AlphaFoldDB" id="A0A9W9A0J3"/>
<reference evidence="3" key="1">
    <citation type="submission" date="2022-08" db="EMBL/GenBank/DDBJ databases">
        <authorList>
            <consortium name="DOE Joint Genome Institute"/>
            <person name="Min B."/>
            <person name="Riley R."/>
            <person name="Sierra-Patev S."/>
            <person name="Naranjo-Ortiz M."/>
            <person name="Looney B."/>
            <person name="Konkel Z."/>
            <person name="Slot J.C."/>
            <person name="Sakamoto Y."/>
            <person name="Steenwyk J.L."/>
            <person name="Rokas A."/>
            <person name="Carro J."/>
            <person name="Camarero S."/>
            <person name="Ferreira P."/>
            <person name="Molpeceres G."/>
            <person name="Ruiz-Duenas F.J."/>
            <person name="Serrano A."/>
            <person name="Henrissat B."/>
            <person name="Drula E."/>
            <person name="Hughes K.W."/>
            <person name="Mata J.L."/>
            <person name="Ishikawa N.K."/>
            <person name="Vargas-Isla R."/>
            <person name="Ushijima S."/>
            <person name="Smith C.A."/>
            <person name="Ahrendt S."/>
            <person name="Andreopoulos W."/>
            <person name="He G."/>
            <person name="Labutti K."/>
            <person name="Lipzen A."/>
            <person name="Ng V."/>
            <person name="Sandor L."/>
            <person name="Barry K."/>
            <person name="Martinez A.T."/>
            <person name="Xiao Y."/>
            <person name="Gibbons J.G."/>
            <person name="Terashima K."/>
            <person name="Hibbett D.S."/>
            <person name="Grigoriev I.V."/>
        </authorList>
    </citation>
    <scope>NUCLEOTIDE SEQUENCE</scope>
    <source>
        <strain evidence="3">Sp2 HRB7682 ss15</strain>
    </source>
</reference>
<feature type="compositionally biased region" description="Polar residues" evidence="1">
    <location>
        <begin position="48"/>
        <end position="76"/>
    </location>
</feature>
<organism evidence="3 4">
    <name type="scientific">Lentinula lateritia</name>
    <dbReference type="NCBI Taxonomy" id="40482"/>
    <lineage>
        <taxon>Eukaryota</taxon>
        <taxon>Fungi</taxon>
        <taxon>Dikarya</taxon>
        <taxon>Basidiomycota</taxon>
        <taxon>Agaricomycotina</taxon>
        <taxon>Agaricomycetes</taxon>
        <taxon>Agaricomycetidae</taxon>
        <taxon>Agaricales</taxon>
        <taxon>Marasmiineae</taxon>
        <taxon>Omphalotaceae</taxon>
        <taxon>Lentinula</taxon>
    </lineage>
</organism>
<evidence type="ECO:0000256" key="2">
    <source>
        <dbReference type="SAM" id="Phobius"/>
    </source>
</evidence>
<keyword evidence="2" id="KW-1133">Transmembrane helix</keyword>
<keyword evidence="2" id="KW-0472">Membrane</keyword>
<evidence type="ECO:0000313" key="4">
    <source>
        <dbReference type="Proteomes" id="UP001150238"/>
    </source>
</evidence>
<feature type="region of interest" description="Disordered" evidence="1">
    <location>
        <begin position="48"/>
        <end position="77"/>
    </location>
</feature>
<protein>
    <submittedName>
        <fullName evidence="3">Uncharacterized protein</fullName>
    </submittedName>
</protein>
<accession>A0A9W9A0J3</accession>